<evidence type="ECO:0008006" key="5">
    <source>
        <dbReference type="Google" id="ProtNLM"/>
    </source>
</evidence>
<feature type="signal peptide" evidence="2">
    <location>
        <begin position="1"/>
        <end position="21"/>
    </location>
</feature>
<protein>
    <recommendedName>
        <fullName evidence="5">Trypanosomal VSG domain containing protein</fullName>
    </recommendedName>
</protein>
<feature type="compositionally biased region" description="Polar residues" evidence="1">
    <location>
        <begin position="257"/>
        <end position="267"/>
    </location>
</feature>
<evidence type="ECO:0000313" key="3">
    <source>
        <dbReference type="EMBL" id="SCU65873.1"/>
    </source>
</evidence>
<evidence type="ECO:0000313" key="4">
    <source>
        <dbReference type="Proteomes" id="UP000195570"/>
    </source>
</evidence>
<dbReference type="RefSeq" id="XP_067077393.1">
    <property type="nucleotide sequence ID" value="XM_067221292.1"/>
</dbReference>
<reference evidence="3" key="1">
    <citation type="submission" date="2016-09" db="EMBL/GenBank/DDBJ databases">
        <authorList>
            <person name="Hebert L."/>
            <person name="Moumen B."/>
        </authorList>
    </citation>
    <scope>NUCLEOTIDE SEQUENCE [LARGE SCALE GENOMIC DNA]</scope>
    <source>
        <strain evidence="3">OVI</strain>
    </source>
</reference>
<comment type="caution">
    <text evidence="3">The sequence shown here is derived from an EMBL/GenBank/DDBJ whole genome shotgun (WGS) entry which is preliminary data.</text>
</comment>
<dbReference type="VEuPathDB" id="TriTrypDB:TEOVI_000689400"/>
<feature type="region of interest" description="Disordered" evidence="1">
    <location>
        <begin position="253"/>
        <end position="274"/>
    </location>
</feature>
<sequence length="294" mass="31300">MQARLAALFFLLWAWTEQSQQSPPDLSAIKDECTEIKFLRELAEHYKSKLSTMHDKQPHLDKEANMLVLAAAKHRAGVQAKSYALLPAAAKEIAAEQKLRTAAAAERIEPLLAEAQKRMAQLEMQRAAKATLATSYTAAKNTGATGNKAGFASPCVVTASRTFANPEKCTEDPGTTNALKQEAAAAEAITTLPTVSNWTATPYTDEITIKLKGKAVNTAALTTQEGCGDDNTASSHGVAITGITTAHKPPKVETTEVKTNNKCTSPQPDDDEATKAKKTLTGALCATQTASTET</sequence>
<evidence type="ECO:0000256" key="1">
    <source>
        <dbReference type="SAM" id="MobiDB-lite"/>
    </source>
</evidence>
<evidence type="ECO:0000256" key="2">
    <source>
        <dbReference type="SAM" id="SignalP"/>
    </source>
</evidence>
<name>A0A1G4I2H2_TRYEQ</name>
<dbReference type="Proteomes" id="UP000195570">
    <property type="component" value="Unassembled WGS sequence"/>
</dbReference>
<organism evidence="3 4">
    <name type="scientific">Trypanosoma equiperdum</name>
    <dbReference type="NCBI Taxonomy" id="5694"/>
    <lineage>
        <taxon>Eukaryota</taxon>
        <taxon>Discoba</taxon>
        <taxon>Euglenozoa</taxon>
        <taxon>Kinetoplastea</taxon>
        <taxon>Metakinetoplastina</taxon>
        <taxon>Trypanosomatida</taxon>
        <taxon>Trypanosomatidae</taxon>
        <taxon>Trypanosoma</taxon>
    </lineage>
</organism>
<proteinExistence type="predicted"/>
<dbReference type="GeneID" id="92380828"/>
<accession>A0A1G4I2H2</accession>
<dbReference type="AlphaFoldDB" id="A0A1G4I2H2"/>
<gene>
    <name evidence="3" type="ORF">TEOVI_000689400</name>
</gene>
<dbReference type="EMBL" id="CZPT02000446">
    <property type="protein sequence ID" value="SCU65873.1"/>
    <property type="molecule type" value="Genomic_DNA"/>
</dbReference>
<feature type="chain" id="PRO_5009235135" description="Trypanosomal VSG domain containing protein" evidence="2">
    <location>
        <begin position="22"/>
        <end position="294"/>
    </location>
</feature>
<keyword evidence="2" id="KW-0732">Signal</keyword>
<keyword evidence="4" id="KW-1185">Reference proteome</keyword>